<dbReference type="Gene3D" id="1.10.10.60">
    <property type="entry name" value="Homeodomain-like"/>
    <property type="match status" value="1"/>
</dbReference>
<dbReference type="PROSITE" id="PS50090">
    <property type="entry name" value="MYB_LIKE"/>
    <property type="match status" value="1"/>
</dbReference>
<dbReference type="GO" id="GO:0003677">
    <property type="term" value="F:DNA binding"/>
    <property type="evidence" value="ECO:0007669"/>
    <property type="project" value="UniProtKB-KW"/>
</dbReference>
<keyword evidence="5" id="KW-0805">Transcription regulation</keyword>
<evidence type="ECO:0000256" key="8">
    <source>
        <dbReference type="ARBA" id="ARBA00023163"/>
    </source>
</evidence>
<feature type="non-terminal residue" evidence="13">
    <location>
        <position position="55"/>
    </location>
</feature>
<dbReference type="AlphaFoldDB" id="A0A1E7FY50"/>
<accession>A0A1E7FY50</accession>
<evidence type="ECO:0000256" key="2">
    <source>
        <dbReference type="ARBA" id="ARBA00022723"/>
    </source>
</evidence>
<dbReference type="PANTHER" id="PTHR12802:SF173">
    <property type="entry name" value="MYB-LIKE PROTEIN K"/>
    <property type="match status" value="1"/>
</dbReference>
<evidence type="ECO:0000259" key="11">
    <source>
        <dbReference type="PROSITE" id="PS51293"/>
    </source>
</evidence>
<evidence type="ECO:0000256" key="9">
    <source>
        <dbReference type="ARBA" id="ARBA00023242"/>
    </source>
</evidence>
<dbReference type="NCBIfam" id="TIGR01557">
    <property type="entry name" value="myb_SHAQKYF"/>
    <property type="match status" value="1"/>
</dbReference>
<keyword evidence="4" id="KW-0862">Zinc</keyword>
<name>A0A1E7FY50_9STRA</name>
<dbReference type="Proteomes" id="UP000095751">
    <property type="component" value="Unassembled WGS sequence"/>
</dbReference>
<feature type="domain" description="SANT" evidence="11">
    <location>
        <begin position="1"/>
        <end position="48"/>
    </location>
</feature>
<evidence type="ECO:0000256" key="3">
    <source>
        <dbReference type="ARBA" id="ARBA00022801"/>
    </source>
</evidence>
<dbReference type="InterPro" id="IPR009057">
    <property type="entry name" value="Homeodomain-like_sf"/>
</dbReference>
<evidence type="ECO:0000259" key="10">
    <source>
        <dbReference type="PROSITE" id="PS50090"/>
    </source>
</evidence>
<gene>
    <name evidence="13" type="ORF">FRACYDRAFT_165243</name>
</gene>
<keyword evidence="9" id="KW-0539">Nucleus</keyword>
<dbReference type="GO" id="GO:0046872">
    <property type="term" value="F:metal ion binding"/>
    <property type="evidence" value="ECO:0007669"/>
    <property type="project" value="UniProtKB-KW"/>
</dbReference>
<proteinExistence type="predicted"/>
<keyword evidence="7" id="KW-0238">DNA-binding</keyword>
<dbReference type="KEGG" id="fcy:FRACYDRAFT_165243"/>
<evidence type="ECO:0000256" key="5">
    <source>
        <dbReference type="ARBA" id="ARBA00023015"/>
    </source>
</evidence>
<dbReference type="InterPro" id="IPR006447">
    <property type="entry name" value="Myb_dom_plants"/>
</dbReference>
<dbReference type="PROSITE" id="PS51293">
    <property type="entry name" value="SANT"/>
    <property type="match status" value="1"/>
</dbReference>
<keyword evidence="3" id="KW-0378">Hydrolase</keyword>
<dbReference type="FunFam" id="1.10.10.60:FF:000151">
    <property type="entry name" value="histone H2A deubiquitinase MYSM1 isoform X2"/>
    <property type="match status" value="1"/>
</dbReference>
<dbReference type="SMART" id="SM00717">
    <property type="entry name" value="SANT"/>
    <property type="match status" value="1"/>
</dbReference>
<evidence type="ECO:0000256" key="7">
    <source>
        <dbReference type="ARBA" id="ARBA00023125"/>
    </source>
</evidence>
<dbReference type="OrthoDB" id="118550at2759"/>
<evidence type="ECO:0000256" key="4">
    <source>
        <dbReference type="ARBA" id="ARBA00022833"/>
    </source>
</evidence>
<protein>
    <submittedName>
        <fullName evidence="13">Uncharacterized protein</fullName>
    </submittedName>
</protein>
<dbReference type="PANTHER" id="PTHR12802">
    <property type="entry name" value="SWI/SNF COMPLEX-RELATED"/>
    <property type="match status" value="1"/>
</dbReference>
<keyword evidence="1" id="KW-0645">Protease</keyword>
<feature type="domain" description="HTH myb-type" evidence="12">
    <location>
        <begin position="1"/>
        <end position="48"/>
    </location>
</feature>
<reference evidence="13 14" key="1">
    <citation type="submission" date="2016-09" db="EMBL/GenBank/DDBJ databases">
        <title>Extensive genetic diversity and differential bi-allelic expression allows diatom success in the polar Southern Ocean.</title>
        <authorList>
            <consortium name="DOE Joint Genome Institute"/>
            <person name="Mock T."/>
            <person name="Otillar R.P."/>
            <person name="Strauss J."/>
            <person name="Dupont C."/>
            <person name="Frickenhaus S."/>
            <person name="Maumus F."/>
            <person name="Mcmullan M."/>
            <person name="Sanges R."/>
            <person name="Schmutz J."/>
            <person name="Toseland A."/>
            <person name="Valas R."/>
            <person name="Veluchamy A."/>
            <person name="Ward B.J."/>
            <person name="Allen A."/>
            <person name="Barry K."/>
            <person name="Falciatore A."/>
            <person name="Ferrante M."/>
            <person name="Fortunato A.E."/>
            <person name="Gloeckner G."/>
            <person name="Gruber A."/>
            <person name="Hipkin R."/>
            <person name="Janech M."/>
            <person name="Kroth P."/>
            <person name="Leese F."/>
            <person name="Lindquist E."/>
            <person name="Lyon B.R."/>
            <person name="Martin J."/>
            <person name="Mayer C."/>
            <person name="Parker M."/>
            <person name="Quesneville H."/>
            <person name="Raymond J."/>
            <person name="Uhlig C."/>
            <person name="Valentin K.U."/>
            <person name="Worden A.Z."/>
            <person name="Armbrust E.V."/>
            <person name="Bowler C."/>
            <person name="Green B."/>
            <person name="Moulton V."/>
            <person name="Van Oosterhout C."/>
            <person name="Grigoriev I."/>
        </authorList>
    </citation>
    <scope>NUCLEOTIDE SEQUENCE [LARGE SCALE GENOMIC DNA]</scope>
    <source>
        <strain evidence="13 14">CCMP1102</strain>
    </source>
</reference>
<evidence type="ECO:0000259" key="12">
    <source>
        <dbReference type="PROSITE" id="PS51294"/>
    </source>
</evidence>
<keyword evidence="8" id="KW-0804">Transcription</keyword>
<sequence>RWTQEEHQAFLEGLKDCGREWKKVSLRIPTRTSAQIRSHAQKYFSKLQRDQESSI</sequence>
<evidence type="ECO:0000256" key="6">
    <source>
        <dbReference type="ARBA" id="ARBA00023049"/>
    </source>
</evidence>
<dbReference type="InParanoid" id="A0A1E7FY50"/>
<keyword evidence="2" id="KW-0479">Metal-binding</keyword>
<dbReference type="PROSITE" id="PS51294">
    <property type="entry name" value="HTH_MYB"/>
    <property type="match status" value="1"/>
</dbReference>
<keyword evidence="6" id="KW-0482">Metalloprotease</keyword>
<feature type="non-terminal residue" evidence="13">
    <location>
        <position position="1"/>
    </location>
</feature>
<dbReference type="SUPFAM" id="SSF46689">
    <property type="entry name" value="Homeodomain-like"/>
    <property type="match status" value="1"/>
</dbReference>
<evidence type="ECO:0000313" key="14">
    <source>
        <dbReference type="Proteomes" id="UP000095751"/>
    </source>
</evidence>
<keyword evidence="14" id="KW-1185">Reference proteome</keyword>
<dbReference type="GO" id="GO:0006508">
    <property type="term" value="P:proteolysis"/>
    <property type="evidence" value="ECO:0007669"/>
    <property type="project" value="UniProtKB-KW"/>
</dbReference>
<dbReference type="InterPro" id="IPR001005">
    <property type="entry name" value="SANT/Myb"/>
</dbReference>
<dbReference type="EMBL" id="KV784353">
    <property type="protein sequence ID" value="OEU23082.1"/>
    <property type="molecule type" value="Genomic_DNA"/>
</dbReference>
<dbReference type="InterPro" id="IPR017884">
    <property type="entry name" value="SANT_dom"/>
</dbReference>
<evidence type="ECO:0000256" key="1">
    <source>
        <dbReference type="ARBA" id="ARBA00022670"/>
    </source>
</evidence>
<organism evidence="13 14">
    <name type="scientific">Fragilariopsis cylindrus CCMP1102</name>
    <dbReference type="NCBI Taxonomy" id="635003"/>
    <lineage>
        <taxon>Eukaryota</taxon>
        <taxon>Sar</taxon>
        <taxon>Stramenopiles</taxon>
        <taxon>Ochrophyta</taxon>
        <taxon>Bacillariophyta</taxon>
        <taxon>Bacillariophyceae</taxon>
        <taxon>Bacillariophycidae</taxon>
        <taxon>Bacillariales</taxon>
        <taxon>Bacillariaceae</taxon>
        <taxon>Fragilariopsis</taxon>
    </lineage>
</organism>
<dbReference type="CDD" id="cd00167">
    <property type="entry name" value="SANT"/>
    <property type="match status" value="1"/>
</dbReference>
<feature type="domain" description="Myb-like" evidence="10">
    <location>
        <begin position="1"/>
        <end position="44"/>
    </location>
</feature>
<evidence type="ECO:0000313" key="13">
    <source>
        <dbReference type="EMBL" id="OEU23082.1"/>
    </source>
</evidence>
<dbReference type="Pfam" id="PF00249">
    <property type="entry name" value="Myb_DNA-binding"/>
    <property type="match status" value="1"/>
</dbReference>
<dbReference type="InterPro" id="IPR017930">
    <property type="entry name" value="Myb_dom"/>
</dbReference>
<dbReference type="GO" id="GO:0008237">
    <property type="term" value="F:metallopeptidase activity"/>
    <property type="evidence" value="ECO:0007669"/>
    <property type="project" value="UniProtKB-KW"/>
</dbReference>